<comment type="caution">
    <text evidence="6">The sequence shown here is derived from an EMBL/GenBank/DDBJ whole genome shotgun (WGS) entry which is preliminary data.</text>
</comment>
<sequence length="1747" mass="199788">MGNAVHGRKAKESGGVPSGGYHGHSSCYVREKIRKKKRVMQESLGRVRDDKQELSGGEEDLGETLRRSVMAKRMKKKKKLLKEMAVESPPDEEVTAVQEVREEQDTQRGGSPPVRSPRDLPPRPVMRPGSSQSETTMRQRVTEKLRAAKSKAASLLEQESITEPASRLHSLRDRDTLTRFDRDMDPDLRADEDSSFAARLKFRDAARRAVKDKSTEAGLPTAEEAYNFFTFNFDPELQQQRRRKKRHSRRTEAEEEGEGESGEEDKEDEEEEEERECEGEEESEARDEDAPLVRDEEEDLFIIDQSTQDFLEVRRAEYMDYSRRLQRELETLFVPSMRPVPASSKLPENVRPRYLEEEGLYVGERPPVCLTNQSILENRILKQIEGRKWFGDDGHIMALPDPIKESLSRPPLFHLEDELDPALQTVYRKALKSKHVNLYISGMGDPQADYQLDVDVSGLIFSHHPLFSREHVLAARLAQLYDQHLTRQHKNLTRLLTDKLNGLRNTIHNMLELHRGEALSQVTQQRIAEYKQEVRHTRQLRDVEQEKDRALLKSIIRVWKELKALRDFQRFTNTPFKLFLRREKVEREQDEQEYEDDIMVEVSELQAETEEDYQKKMSEYRRLHEEWKSWKRKQKVLKKKQKKKRQLEEEDEEDEESEEELGEEPEKPDPPEKPDVSSLEEHVREKAARIRRKPGEPLLIPELTVSGPVTPNEQCPRAEFARREDMAKRALFIKVLYNDKEVSRTDSRALNMDFRVHFGQIFNLKIVNWPESIKLQVFESVGSSSTQLAEVCVPLPETSVLTGSAPSEEMEFSSNQRVTFSHEGVGSGVAFSFEADGTNTQTLMTSGKLSCCVSWAVGEDDIPLAPPSTQPGGGLYSGLGQMDAIACIGASGLNDMKKLGKWAAESRLDPNDPNNASIMQLLSVVSGGDVAVPEYFRLEQLQEEFNFLTDEELQRSRRFRLLRLRSQEVAEFRQFKCVPSMEREISEKVFQDYEKRLKEGEFIDTKEHIDSHRALVAKYLQRVRESVINRSLIAKHHFILSDVVSEDEVPSIGVLGWNLFKLAEPKRPLKPQRKERKKVSAQNLSDGDIKLLVNIIRGYDIPVRRPYTSKPPVSAKSGRSFAEPFAAPVSSQAPQQGSEWPFGQPLIRPFVEVSFQRSVLQTSTAEGPNPCWNEEIVLPFSAPNGDYSSTSLQSVRDEVFINIFDELLYDVVEDERERGNTIHTRIERHWLGSIKIPFSTIYLQGISAAVLTPLLIYKLFMSSQLIDGTFKVSTPPVLLGYSKERSLGSEGGYDTTRSLSEGTFLSLFITIEPQLVPGDTIREKFDTQEVERLLIASEVFEKEASRRFPDRPCLTTVIDINGKTVFVTRFIRSLNPPQELLDAFPSSPQETAELVARYVALIPSLPDSVSFAGVCDLWSTCDQFLTLLAGDEEEHAVLLCNYFLSMGKRAWLIIGTAIPEGPTAYVLTYEQNRYLIWNPSTGLHYGQYDIFCPLQTIGCLINADNVWFNIQPYAAPVRMSFDVSKPKLYKPFFSRAFPDPGLSCVQPEALVYRRTDRAAAVELQDRIEKILREKIMDWRPRHPTRWNRYCISTLRQFLPKLELSRGREVAEEHRLELQSLLGEYRISGFPLHLPFSEIRPIIEAVHSTGVHKVEAANVEFALAVHVHPYPGNVLSVWVYIASLPETLTLNLGSRRNELALKRACFCTEYCGRVTLEMTGLYTTANCDERKETQNSGLLVLRLESPSG</sequence>
<evidence type="ECO:0000313" key="7">
    <source>
        <dbReference type="Proteomes" id="UP000281406"/>
    </source>
</evidence>
<dbReference type="Proteomes" id="UP000281406">
    <property type="component" value="Unassembled WGS sequence"/>
</dbReference>
<feature type="compositionally biased region" description="Polar residues" evidence="1">
    <location>
        <begin position="129"/>
        <end position="139"/>
    </location>
</feature>
<feature type="region of interest" description="Disordered" evidence="1">
    <location>
        <begin position="239"/>
        <end position="295"/>
    </location>
</feature>
<dbReference type="Pfam" id="PF15625">
    <property type="entry name" value="CC2D2AN-C2"/>
    <property type="match status" value="1"/>
</dbReference>
<feature type="domain" description="CC2D2A N-terminal C2" evidence="2">
    <location>
        <begin position="694"/>
        <end position="867"/>
    </location>
</feature>
<dbReference type="OrthoDB" id="2162143at2759"/>
<feature type="compositionally biased region" description="Basic and acidic residues" evidence="1">
    <location>
        <begin position="664"/>
        <end position="688"/>
    </location>
</feature>
<gene>
    <name evidence="6" type="ORF">DPX16_20687</name>
</gene>
<evidence type="ECO:0000259" key="2">
    <source>
        <dbReference type="Pfam" id="PF15625"/>
    </source>
</evidence>
<feature type="region of interest" description="Disordered" evidence="1">
    <location>
        <begin position="1"/>
        <end position="194"/>
    </location>
</feature>
<dbReference type="Pfam" id="PF17661">
    <property type="entry name" value="DUF5523"/>
    <property type="match status" value="1"/>
</dbReference>
<organism evidence="6 7">
    <name type="scientific">Anabarilius grahami</name>
    <name type="common">Kanglang fish</name>
    <name type="synonym">Barilius grahami</name>
    <dbReference type="NCBI Taxonomy" id="495550"/>
    <lineage>
        <taxon>Eukaryota</taxon>
        <taxon>Metazoa</taxon>
        <taxon>Chordata</taxon>
        <taxon>Craniata</taxon>
        <taxon>Vertebrata</taxon>
        <taxon>Euteleostomi</taxon>
        <taxon>Actinopterygii</taxon>
        <taxon>Neopterygii</taxon>
        <taxon>Teleostei</taxon>
        <taxon>Ostariophysi</taxon>
        <taxon>Cypriniformes</taxon>
        <taxon>Xenocyprididae</taxon>
        <taxon>Xenocypridinae</taxon>
        <taxon>Xenocypridinae incertae sedis</taxon>
        <taxon>Anabarilius</taxon>
    </lineage>
</organism>
<accession>A0A3N0YLE9</accession>
<dbReference type="Pfam" id="PF24652">
    <property type="entry name" value="CEP76_C"/>
    <property type="match status" value="1"/>
</dbReference>
<proteinExistence type="predicted"/>
<feature type="domain" description="Centrosomal protein of 76 kDa C-terminal" evidence="4">
    <location>
        <begin position="1560"/>
        <end position="1681"/>
    </location>
</feature>
<evidence type="ECO:0000259" key="5">
    <source>
        <dbReference type="Pfam" id="PF24656"/>
    </source>
</evidence>
<name>A0A3N0YLE9_ANAGA</name>
<dbReference type="GO" id="GO:1905515">
    <property type="term" value="P:non-motile cilium assembly"/>
    <property type="evidence" value="ECO:0007669"/>
    <property type="project" value="TreeGrafter"/>
</dbReference>
<evidence type="ECO:0000256" key="1">
    <source>
        <dbReference type="SAM" id="MobiDB-lite"/>
    </source>
</evidence>
<protein>
    <submittedName>
        <fullName evidence="6">Coiled-coil and C2 domain-containing protein 2A</fullName>
    </submittedName>
</protein>
<dbReference type="InterPro" id="IPR041510">
    <property type="entry name" value="DUF5523"/>
</dbReference>
<reference evidence="6 7" key="1">
    <citation type="submission" date="2018-10" db="EMBL/GenBank/DDBJ databases">
        <title>Genome assembly for a Yunnan-Guizhou Plateau 3E fish, Anabarilius grahami (Regan), and its evolutionary and genetic applications.</title>
        <authorList>
            <person name="Jiang W."/>
        </authorList>
    </citation>
    <scope>NUCLEOTIDE SEQUENCE [LARGE SCALE GENOMIC DNA]</scope>
    <source>
        <strain evidence="6">AG-KIZ</strain>
        <tissue evidence="6">Muscle</tissue>
    </source>
</reference>
<evidence type="ECO:0000259" key="4">
    <source>
        <dbReference type="Pfam" id="PF24652"/>
    </source>
</evidence>
<feature type="domain" description="DUF5523" evidence="3">
    <location>
        <begin position="169"/>
        <end position="429"/>
    </location>
</feature>
<feature type="compositionally biased region" description="Basic residues" evidence="1">
    <location>
        <begin position="69"/>
        <end position="80"/>
    </location>
</feature>
<feature type="compositionally biased region" description="Basic and acidic residues" evidence="1">
    <location>
        <begin position="170"/>
        <end position="192"/>
    </location>
</feature>
<keyword evidence="7" id="KW-1185">Reference proteome</keyword>
<dbReference type="InterPro" id="IPR052434">
    <property type="entry name" value="Tectonic-like_complex_comp"/>
</dbReference>
<dbReference type="Pfam" id="PF24656">
    <property type="entry name" value="CEPT76_peptidase"/>
    <property type="match status" value="1"/>
</dbReference>
<evidence type="ECO:0000259" key="3">
    <source>
        <dbReference type="Pfam" id="PF17661"/>
    </source>
</evidence>
<dbReference type="GO" id="GO:0035869">
    <property type="term" value="C:ciliary transition zone"/>
    <property type="evidence" value="ECO:0007669"/>
    <property type="project" value="TreeGrafter"/>
</dbReference>
<dbReference type="PANTHER" id="PTHR20837:SF7">
    <property type="entry name" value="COILED-COIL AND C2 DOMAIN-CONTAINING PROTEIN 2A"/>
    <property type="match status" value="1"/>
</dbReference>
<dbReference type="PANTHER" id="PTHR20837">
    <property type="entry name" value="CENTROSOMAL PROTEIN-RELATED"/>
    <property type="match status" value="1"/>
</dbReference>
<feature type="compositionally biased region" description="Basic residues" evidence="1">
    <location>
        <begin position="240"/>
        <end position="249"/>
    </location>
</feature>
<evidence type="ECO:0000313" key="6">
    <source>
        <dbReference type="EMBL" id="ROL47035.1"/>
    </source>
</evidence>
<dbReference type="InterPro" id="IPR056288">
    <property type="entry name" value="CEP76_C"/>
</dbReference>
<feature type="compositionally biased region" description="Acidic residues" evidence="1">
    <location>
        <begin position="648"/>
        <end position="663"/>
    </location>
</feature>
<dbReference type="InterPro" id="IPR056290">
    <property type="entry name" value="CEPT76/DRC7_peptidase-like_dom"/>
</dbReference>
<feature type="compositionally biased region" description="Acidic residues" evidence="1">
    <location>
        <begin position="253"/>
        <end position="287"/>
    </location>
</feature>
<dbReference type="GO" id="GO:1904491">
    <property type="term" value="P:protein localization to ciliary transition zone"/>
    <property type="evidence" value="ECO:0007669"/>
    <property type="project" value="TreeGrafter"/>
</dbReference>
<dbReference type="EMBL" id="RJVU01036174">
    <property type="protein sequence ID" value="ROL47035.1"/>
    <property type="molecule type" value="Genomic_DNA"/>
</dbReference>
<feature type="region of interest" description="Disordered" evidence="1">
    <location>
        <begin position="641"/>
        <end position="691"/>
    </location>
</feature>
<dbReference type="InterPro" id="IPR028928">
    <property type="entry name" value="CC2D2AN-C2"/>
</dbReference>
<feature type="domain" description="CEP76/DRC7 peptidase-like" evidence="5">
    <location>
        <begin position="1416"/>
        <end position="1532"/>
    </location>
</feature>